<evidence type="ECO:0000313" key="1">
    <source>
        <dbReference type="EMBL" id="CAI6229139.1"/>
    </source>
</evidence>
<keyword evidence="2" id="KW-1185">Reference proteome</keyword>
<accession>A0A9W4U2F5</accession>
<protein>
    <submittedName>
        <fullName evidence="1">Uncharacterized protein</fullName>
    </submittedName>
</protein>
<organism evidence="1 2">
    <name type="scientific">Periconia digitata</name>
    <dbReference type="NCBI Taxonomy" id="1303443"/>
    <lineage>
        <taxon>Eukaryota</taxon>
        <taxon>Fungi</taxon>
        <taxon>Dikarya</taxon>
        <taxon>Ascomycota</taxon>
        <taxon>Pezizomycotina</taxon>
        <taxon>Dothideomycetes</taxon>
        <taxon>Pleosporomycetidae</taxon>
        <taxon>Pleosporales</taxon>
        <taxon>Massarineae</taxon>
        <taxon>Periconiaceae</taxon>
        <taxon>Periconia</taxon>
    </lineage>
</organism>
<dbReference type="Proteomes" id="UP001152607">
    <property type="component" value="Unassembled WGS sequence"/>
</dbReference>
<evidence type="ECO:0000313" key="2">
    <source>
        <dbReference type="Proteomes" id="UP001152607"/>
    </source>
</evidence>
<reference evidence="1" key="1">
    <citation type="submission" date="2023-01" db="EMBL/GenBank/DDBJ databases">
        <authorList>
            <person name="Van Ghelder C."/>
            <person name="Rancurel C."/>
        </authorList>
    </citation>
    <scope>NUCLEOTIDE SEQUENCE</scope>
    <source>
        <strain evidence="1">CNCM I-4278</strain>
    </source>
</reference>
<dbReference type="EMBL" id="CAOQHR010000001">
    <property type="protein sequence ID" value="CAI6229139.1"/>
    <property type="molecule type" value="Genomic_DNA"/>
</dbReference>
<gene>
    <name evidence="1" type="ORF">PDIGIT_LOCUS146</name>
</gene>
<name>A0A9W4U2F5_9PLEO</name>
<comment type="caution">
    <text evidence="1">The sequence shown here is derived from an EMBL/GenBank/DDBJ whole genome shotgun (WGS) entry which is preliminary data.</text>
</comment>
<dbReference type="AlphaFoldDB" id="A0A9W4U2F5"/>
<sequence length="81" mass="8389">MRGRAQDLALSTVGIGPKKRKIALTIVLNVQLGLLVGLERLAGVFGLSRTEGARDLAVTELVDCFVGGIEFVAPVVAASVA</sequence>
<proteinExistence type="predicted"/>